<feature type="compositionally biased region" description="Polar residues" evidence="1">
    <location>
        <begin position="126"/>
        <end position="136"/>
    </location>
</feature>
<evidence type="ECO:0000313" key="2">
    <source>
        <dbReference type="EMBL" id="VTR95957.1"/>
    </source>
</evidence>
<dbReference type="PROSITE" id="PS51257">
    <property type="entry name" value="PROKAR_LIPOPROTEIN"/>
    <property type="match status" value="1"/>
</dbReference>
<dbReference type="EMBL" id="LR593886">
    <property type="protein sequence ID" value="VTR95957.1"/>
    <property type="molecule type" value="Genomic_DNA"/>
</dbReference>
<evidence type="ECO:0000313" key="3">
    <source>
        <dbReference type="Proteomes" id="UP000464178"/>
    </source>
</evidence>
<name>A0A6P2D4X5_9BACT</name>
<feature type="region of interest" description="Disordered" evidence="1">
    <location>
        <begin position="79"/>
        <end position="111"/>
    </location>
</feature>
<accession>A0A6P2D4X5</accession>
<feature type="compositionally biased region" description="Polar residues" evidence="1">
    <location>
        <begin position="82"/>
        <end position="93"/>
    </location>
</feature>
<sequence length="166" mass="17832">MRRSFVFALLAATAATGGCASQAKYIERKTDTGIVAVPDDTDTWPNNNRKAALALIEKHVGPNFEILDERTVPTGRVARNSLPETNETLNPRNQAYPAKRPISATSAQQEEATEYRITYRKLDSASTGTTVQTQYPPTGVQPAGGPLSVFNRNSGQPASGGADCNH</sequence>
<feature type="region of interest" description="Disordered" evidence="1">
    <location>
        <begin position="126"/>
        <end position="166"/>
    </location>
</feature>
<proteinExistence type="predicted"/>
<reference evidence="2 3" key="1">
    <citation type="submission" date="2019-05" db="EMBL/GenBank/DDBJ databases">
        <authorList>
            <consortium name="Science for Life Laboratories"/>
        </authorList>
    </citation>
    <scope>NUCLEOTIDE SEQUENCE [LARGE SCALE GENOMIC DNA]</scope>
    <source>
        <strain evidence="2">Soil9</strain>
    </source>
</reference>
<dbReference type="RefSeq" id="WP_162670305.1">
    <property type="nucleotide sequence ID" value="NZ_LR593886.1"/>
</dbReference>
<organism evidence="2 3">
    <name type="scientific">Gemmata massiliana</name>
    <dbReference type="NCBI Taxonomy" id="1210884"/>
    <lineage>
        <taxon>Bacteria</taxon>
        <taxon>Pseudomonadati</taxon>
        <taxon>Planctomycetota</taxon>
        <taxon>Planctomycetia</taxon>
        <taxon>Gemmatales</taxon>
        <taxon>Gemmataceae</taxon>
        <taxon>Gemmata</taxon>
    </lineage>
</organism>
<dbReference type="KEGG" id="gms:SOIL9_17570"/>
<dbReference type="AlphaFoldDB" id="A0A6P2D4X5"/>
<protein>
    <submittedName>
        <fullName evidence="2">Uncharacterized protein</fullName>
    </submittedName>
</protein>
<gene>
    <name evidence="2" type="ORF">SOIL9_17570</name>
</gene>
<evidence type="ECO:0000256" key="1">
    <source>
        <dbReference type="SAM" id="MobiDB-lite"/>
    </source>
</evidence>
<keyword evidence="3" id="KW-1185">Reference proteome</keyword>
<dbReference type="Proteomes" id="UP000464178">
    <property type="component" value="Chromosome"/>
</dbReference>